<evidence type="ECO:0000313" key="2">
    <source>
        <dbReference type="EMBL" id="MFC5747419.1"/>
    </source>
</evidence>
<sequence>MFRRPPLEERIARRQAELPPGRDRGGQFGHPTAKYLFITLVAVTVAAHVVGGVLLAVLAH</sequence>
<evidence type="ECO:0000256" key="1">
    <source>
        <dbReference type="SAM" id="Phobius"/>
    </source>
</evidence>
<organism evidence="2 3">
    <name type="scientific">Actinomadura rugatobispora</name>
    <dbReference type="NCBI Taxonomy" id="1994"/>
    <lineage>
        <taxon>Bacteria</taxon>
        <taxon>Bacillati</taxon>
        <taxon>Actinomycetota</taxon>
        <taxon>Actinomycetes</taxon>
        <taxon>Streptosporangiales</taxon>
        <taxon>Thermomonosporaceae</taxon>
        <taxon>Actinomadura</taxon>
    </lineage>
</organism>
<gene>
    <name evidence="2" type="ORF">ACFPZN_17455</name>
</gene>
<name>A0ABW1A0A6_9ACTN</name>
<reference evidence="3" key="1">
    <citation type="journal article" date="2019" name="Int. J. Syst. Evol. Microbiol.">
        <title>The Global Catalogue of Microorganisms (GCM) 10K type strain sequencing project: providing services to taxonomists for standard genome sequencing and annotation.</title>
        <authorList>
            <consortium name="The Broad Institute Genomics Platform"/>
            <consortium name="The Broad Institute Genome Sequencing Center for Infectious Disease"/>
            <person name="Wu L."/>
            <person name="Ma J."/>
        </authorList>
    </citation>
    <scope>NUCLEOTIDE SEQUENCE [LARGE SCALE GENOMIC DNA]</scope>
    <source>
        <strain evidence="3">KCTC 42087</strain>
    </source>
</reference>
<comment type="caution">
    <text evidence="2">The sequence shown here is derived from an EMBL/GenBank/DDBJ whole genome shotgun (WGS) entry which is preliminary data.</text>
</comment>
<dbReference type="RefSeq" id="WP_378283038.1">
    <property type="nucleotide sequence ID" value="NZ_JBHSON010000022.1"/>
</dbReference>
<proteinExistence type="predicted"/>
<keyword evidence="1" id="KW-1133">Transmembrane helix</keyword>
<dbReference type="EMBL" id="JBHSON010000022">
    <property type="protein sequence ID" value="MFC5747419.1"/>
    <property type="molecule type" value="Genomic_DNA"/>
</dbReference>
<protein>
    <submittedName>
        <fullName evidence="2">Uncharacterized protein</fullName>
    </submittedName>
</protein>
<accession>A0ABW1A0A6</accession>
<dbReference type="Proteomes" id="UP001596074">
    <property type="component" value="Unassembled WGS sequence"/>
</dbReference>
<keyword evidence="1" id="KW-0812">Transmembrane</keyword>
<feature type="transmembrane region" description="Helical" evidence="1">
    <location>
        <begin position="35"/>
        <end position="59"/>
    </location>
</feature>
<evidence type="ECO:0000313" key="3">
    <source>
        <dbReference type="Proteomes" id="UP001596074"/>
    </source>
</evidence>
<keyword evidence="1" id="KW-0472">Membrane</keyword>
<keyword evidence="3" id="KW-1185">Reference proteome</keyword>